<name>A0A397T9Z7_9GLOM</name>
<dbReference type="EMBL" id="QKYT01000075">
    <property type="protein sequence ID" value="RIA94692.1"/>
    <property type="molecule type" value="Genomic_DNA"/>
</dbReference>
<dbReference type="InterPro" id="IPR032816">
    <property type="entry name" value="VTT_dom"/>
</dbReference>
<feature type="transmembrane region" description="Helical" evidence="6">
    <location>
        <begin position="220"/>
        <end position="238"/>
    </location>
</feature>
<keyword evidence="3" id="KW-0732">Signal</keyword>
<feature type="domain" description="VTT" evidence="7">
    <location>
        <begin position="126"/>
        <end position="247"/>
    </location>
</feature>
<organism evidence="8 9">
    <name type="scientific">Glomus cerebriforme</name>
    <dbReference type="NCBI Taxonomy" id="658196"/>
    <lineage>
        <taxon>Eukaryota</taxon>
        <taxon>Fungi</taxon>
        <taxon>Fungi incertae sedis</taxon>
        <taxon>Mucoromycota</taxon>
        <taxon>Glomeromycotina</taxon>
        <taxon>Glomeromycetes</taxon>
        <taxon>Glomerales</taxon>
        <taxon>Glomeraceae</taxon>
        <taxon>Glomus</taxon>
    </lineage>
</organism>
<evidence type="ECO:0000256" key="5">
    <source>
        <dbReference type="ARBA" id="ARBA00023136"/>
    </source>
</evidence>
<feature type="transmembrane region" description="Helical" evidence="6">
    <location>
        <begin position="132"/>
        <end position="163"/>
    </location>
</feature>
<dbReference type="STRING" id="658196.A0A397T9Z7"/>
<keyword evidence="9" id="KW-1185">Reference proteome</keyword>
<comment type="subcellular location">
    <subcellularLocation>
        <location evidence="1">Membrane</location>
        <topology evidence="1">Multi-pass membrane protein</topology>
    </subcellularLocation>
</comment>
<proteinExistence type="predicted"/>
<feature type="transmembrane region" description="Helical" evidence="6">
    <location>
        <begin position="195"/>
        <end position="213"/>
    </location>
</feature>
<keyword evidence="5 6" id="KW-0472">Membrane</keyword>
<evidence type="ECO:0000313" key="9">
    <source>
        <dbReference type="Proteomes" id="UP000265703"/>
    </source>
</evidence>
<evidence type="ECO:0000256" key="6">
    <source>
        <dbReference type="SAM" id="Phobius"/>
    </source>
</evidence>
<keyword evidence="4 6" id="KW-1133">Transmembrane helix</keyword>
<dbReference type="AlphaFoldDB" id="A0A397T9Z7"/>
<feature type="transmembrane region" description="Helical" evidence="6">
    <location>
        <begin position="104"/>
        <end position="120"/>
    </location>
</feature>
<comment type="caution">
    <text evidence="8">The sequence shown here is derived from an EMBL/GenBank/DDBJ whole genome shotgun (WGS) entry which is preliminary data.</text>
</comment>
<dbReference type="Proteomes" id="UP000265703">
    <property type="component" value="Unassembled WGS sequence"/>
</dbReference>
<evidence type="ECO:0000256" key="2">
    <source>
        <dbReference type="ARBA" id="ARBA00022692"/>
    </source>
</evidence>
<gene>
    <name evidence="8" type="ORF">C1645_759329</name>
</gene>
<keyword evidence="2 6" id="KW-0812">Transmembrane</keyword>
<evidence type="ECO:0000256" key="4">
    <source>
        <dbReference type="ARBA" id="ARBA00022989"/>
    </source>
</evidence>
<protein>
    <submittedName>
        <fullName evidence="8">Snare associated Golgi protein</fullName>
    </submittedName>
</protein>
<dbReference type="Pfam" id="PF09335">
    <property type="entry name" value="VTT_dom"/>
    <property type="match status" value="1"/>
</dbReference>
<feature type="transmembrane region" description="Helical" evidence="6">
    <location>
        <begin position="48"/>
        <end position="74"/>
    </location>
</feature>
<reference evidence="8 9" key="1">
    <citation type="submission" date="2018-06" db="EMBL/GenBank/DDBJ databases">
        <title>Comparative genomics reveals the genomic features of Rhizophagus irregularis, R. cerebriforme, R. diaphanum and Gigaspora rosea, and their symbiotic lifestyle signature.</title>
        <authorList>
            <person name="Morin E."/>
            <person name="San Clemente H."/>
            <person name="Chen E.C.H."/>
            <person name="De La Providencia I."/>
            <person name="Hainaut M."/>
            <person name="Kuo A."/>
            <person name="Kohler A."/>
            <person name="Murat C."/>
            <person name="Tang N."/>
            <person name="Roy S."/>
            <person name="Loubradou J."/>
            <person name="Henrissat B."/>
            <person name="Grigoriev I.V."/>
            <person name="Corradi N."/>
            <person name="Roux C."/>
            <person name="Martin F.M."/>
        </authorList>
    </citation>
    <scope>NUCLEOTIDE SEQUENCE [LARGE SCALE GENOMIC DNA]</scope>
    <source>
        <strain evidence="8 9">DAOM 227022</strain>
    </source>
</reference>
<sequence>MSTKECIPVMQEKSQPSIKSINDSIIEISLTSDTDELKLQKNKYSNVLIINFLPRIIFVFGFAIILLYIIILLVRSIPNLSSPTSIEAVKYQAVVLKNYSNESWQGYFHILFALSLIYIWKQSFSVPGAIFLNILAGALYGPIIATLITSLLTAIGASGAYMISKFIGQPIMNQYLLSDKLNYLRKQVNDNRDGLFYYLLFIRMFPLSPWWFLNIASPLLYIPLGIFFTSMFFGSISYNLACCQAGDILSELSSTTDIWQPILLVKMILVSLLSLLPPLYTKKYKKYKNNTIKSTNDFYNEQLLMIETDQI</sequence>
<dbReference type="PANTHER" id="PTHR43220:SF21">
    <property type="entry name" value="TRANSMEMBRANE PROTEIN 41A"/>
    <property type="match status" value="1"/>
</dbReference>
<evidence type="ECO:0000259" key="7">
    <source>
        <dbReference type="Pfam" id="PF09335"/>
    </source>
</evidence>
<feature type="transmembrane region" description="Helical" evidence="6">
    <location>
        <begin position="258"/>
        <end position="280"/>
    </location>
</feature>
<evidence type="ECO:0000256" key="1">
    <source>
        <dbReference type="ARBA" id="ARBA00004141"/>
    </source>
</evidence>
<dbReference type="InterPro" id="IPR045014">
    <property type="entry name" value="TM41A/B"/>
</dbReference>
<evidence type="ECO:0000313" key="8">
    <source>
        <dbReference type="EMBL" id="RIA94692.1"/>
    </source>
</evidence>
<evidence type="ECO:0000256" key="3">
    <source>
        <dbReference type="ARBA" id="ARBA00022729"/>
    </source>
</evidence>
<dbReference type="PANTHER" id="PTHR43220">
    <property type="match status" value="1"/>
</dbReference>
<dbReference type="OrthoDB" id="3364966at2759"/>
<accession>A0A397T9Z7</accession>
<dbReference type="GO" id="GO:0016020">
    <property type="term" value="C:membrane"/>
    <property type="evidence" value="ECO:0007669"/>
    <property type="project" value="UniProtKB-SubCell"/>
</dbReference>